<sequence>MFIRRVPQATGLIKRCYSTGRPFSTTMLPSILDDTMEENEDVAVLKPYKEIPGPKELPFIGNSWRFAPFIGHYKIKELDKVMWSLWHDYGNIVKVGGLIGHPDLLFVFDGDEIEKIFRKEEVMPHRPSMPSLHYYKEQLRKDFFEDNAGVIGIHGPKWDKFRRQIQQILLAPNTAKKYIEPLDVIAHDFLKRMEDSLDENNELPEKFLYEIYKWALESVARVSLDTRLGCLDPNLPSDSESQKIINSINTFFWNVAEVELKMPIWRIYKNNAFRKYIGALEDFRMLSMKYIQKSMENISASDISGKKEEDISIVERILLKTKNSKIAAVLALDLLLVGVDTTSIAVASTLYQLSQNPDKQQKLYNDLCSILPHPDSKIDIAAQEKMYYLKACIKETLRMYPVIIGNGRSLTTDAIIGGYRVPKGTHVIFPHLIVSNLSEYFDKPNKFIPERWMKSNEGCPMSEKKLHPFVSLPFGYGRRSCLGRRFAEIELQILLAKIFRKYKVEYNYGALTYEITPTYVPKEPLKFKLTERTSN</sequence>
<dbReference type="PANTHER" id="PTHR24279">
    <property type="entry name" value="CYTOCHROME P450"/>
    <property type="match status" value="1"/>
</dbReference>
<comment type="similarity">
    <text evidence="2 9">Belongs to the cytochrome P450 family.</text>
</comment>
<dbReference type="GO" id="GO:0005506">
    <property type="term" value="F:iron ion binding"/>
    <property type="evidence" value="ECO:0007669"/>
    <property type="project" value="InterPro"/>
</dbReference>
<dbReference type="Gene3D" id="1.10.630.10">
    <property type="entry name" value="Cytochrome P450"/>
    <property type="match status" value="1"/>
</dbReference>
<comment type="cofactor">
    <cofactor evidence="1 8">
        <name>heme</name>
        <dbReference type="ChEBI" id="CHEBI:30413"/>
    </cofactor>
</comment>
<dbReference type="InterPro" id="IPR050479">
    <property type="entry name" value="CYP11_CYP27_families"/>
</dbReference>
<dbReference type="PRINTS" id="PR00463">
    <property type="entry name" value="EP450I"/>
</dbReference>
<evidence type="ECO:0000313" key="10">
    <source>
        <dbReference type="EMBL" id="KAF2885378.1"/>
    </source>
</evidence>
<proteinExistence type="inferred from homology"/>
<dbReference type="InterPro" id="IPR017972">
    <property type="entry name" value="Cyt_P450_CS"/>
</dbReference>
<dbReference type="GO" id="GO:0016705">
    <property type="term" value="F:oxidoreductase activity, acting on paired donors, with incorporation or reduction of molecular oxygen"/>
    <property type="evidence" value="ECO:0007669"/>
    <property type="project" value="InterPro"/>
</dbReference>
<organism evidence="10 11">
    <name type="scientific">Ignelater luminosus</name>
    <name type="common">Cucubano</name>
    <name type="synonym">Pyrophorus luminosus</name>
    <dbReference type="NCBI Taxonomy" id="2038154"/>
    <lineage>
        <taxon>Eukaryota</taxon>
        <taxon>Metazoa</taxon>
        <taxon>Ecdysozoa</taxon>
        <taxon>Arthropoda</taxon>
        <taxon>Hexapoda</taxon>
        <taxon>Insecta</taxon>
        <taxon>Pterygota</taxon>
        <taxon>Neoptera</taxon>
        <taxon>Endopterygota</taxon>
        <taxon>Coleoptera</taxon>
        <taxon>Polyphaga</taxon>
        <taxon>Elateriformia</taxon>
        <taxon>Elateroidea</taxon>
        <taxon>Elateridae</taxon>
        <taxon>Agrypninae</taxon>
        <taxon>Pyrophorini</taxon>
        <taxon>Ignelater</taxon>
    </lineage>
</organism>
<gene>
    <name evidence="10" type="ORF">ILUMI_20776</name>
</gene>
<evidence type="ECO:0000256" key="7">
    <source>
        <dbReference type="ARBA" id="ARBA00023033"/>
    </source>
</evidence>
<name>A0A8K0CJ08_IGNLU</name>
<dbReference type="PROSITE" id="PS00086">
    <property type="entry name" value="CYTOCHROME_P450"/>
    <property type="match status" value="1"/>
</dbReference>
<dbReference type="GO" id="GO:0020037">
    <property type="term" value="F:heme binding"/>
    <property type="evidence" value="ECO:0007669"/>
    <property type="project" value="InterPro"/>
</dbReference>
<dbReference type="CDD" id="cd11054">
    <property type="entry name" value="CYP24A1-like"/>
    <property type="match status" value="1"/>
</dbReference>
<feature type="binding site" description="axial binding residue" evidence="8">
    <location>
        <position position="481"/>
    </location>
    <ligand>
        <name>heme</name>
        <dbReference type="ChEBI" id="CHEBI:30413"/>
    </ligand>
    <ligandPart>
        <name>Fe</name>
        <dbReference type="ChEBI" id="CHEBI:18248"/>
    </ligandPart>
</feature>
<evidence type="ECO:0000256" key="9">
    <source>
        <dbReference type="RuleBase" id="RU000461"/>
    </source>
</evidence>
<keyword evidence="3 8" id="KW-0349">Heme</keyword>
<dbReference type="OrthoDB" id="3945418at2759"/>
<dbReference type="PANTHER" id="PTHR24279:SF120">
    <property type="entry name" value="CYTOCHROME P450"/>
    <property type="match status" value="1"/>
</dbReference>
<keyword evidence="11" id="KW-1185">Reference proteome</keyword>
<dbReference type="AlphaFoldDB" id="A0A8K0CJ08"/>
<evidence type="ECO:0000256" key="8">
    <source>
        <dbReference type="PIRSR" id="PIRSR602401-1"/>
    </source>
</evidence>
<dbReference type="GO" id="GO:0004497">
    <property type="term" value="F:monooxygenase activity"/>
    <property type="evidence" value="ECO:0007669"/>
    <property type="project" value="UniProtKB-KW"/>
</dbReference>
<dbReference type="InterPro" id="IPR002401">
    <property type="entry name" value="Cyt_P450_E_grp-I"/>
</dbReference>
<evidence type="ECO:0000256" key="4">
    <source>
        <dbReference type="ARBA" id="ARBA00022723"/>
    </source>
</evidence>
<evidence type="ECO:0000313" key="11">
    <source>
        <dbReference type="Proteomes" id="UP000801492"/>
    </source>
</evidence>
<accession>A0A8K0CJ08</accession>
<evidence type="ECO:0000256" key="1">
    <source>
        <dbReference type="ARBA" id="ARBA00001971"/>
    </source>
</evidence>
<keyword evidence="7 9" id="KW-0503">Monooxygenase</keyword>
<protein>
    <recommendedName>
        <fullName evidence="12">Cytochrome P450 49a1</fullName>
    </recommendedName>
</protein>
<dbReference type="Pfam" id="PF00067">
    <property type="entry name" value="p450"/>
    <property type="match status" value="1"/>
</dbReference>
<evidence type="ECO:0008006" key="12">
    <source>
        <dbReference type="Google" id="ProtNLM"/>
    </source>
</evidence>
<dbReference type="FunFam" id="1.10.630.10:FF:000006">
    <property type="entry name" value="Cytochrome P450 302a1, mitochondrial"/>
    <property type="match status" value="1"/>
</dbReference>
<dbReference type="Proteomes" id="UP000801492">
    <property type="component" value="Unassembled WGS sequence"/>
</dbReference>
<dbReference type="InterPro" id="IPR001128">
    <property type="entry name" value="Cyt_P450"/>
</dbReference>
<dbReference type="SUPFAM" id="SSF48264">
    <property type="entry name" value="Cytochrome P450"/>
    <property type="match status" value="1"/>
</dbReference>
<evidence type="ECO:0000256" key="2">
    <source>
        <dbReference type="ARBA" id="ARBA00010617"/>
    </source>
</evidence>
<comment type="caution">
    <text evidence="10">The sequence shown here is derived from an EMBL/GenBank/DDBJ whole genome shotgun (WGS) entry which is preliminary data.</text>
</comment>
<dbReference type="InterPro" id="IPR036396">
    <property type="entry name" value="Cyt_P450_sf"/>
</dbReference>
<evidence type="ECO:0000256" key="6">
    <source>
        <dbReference type="ARBA" id="ARBA00023004"/>
    </source>
</evidence>
<reference evidence="10" key="1">
    <citation type="submission" date="2019-08" db="EMBL/GenBank/DDBJ databases">
        <title>The genome of the North American firefly Photinus pyralis.</title>
        <authorList>
            <consortium name="Photinus pyralis genome working group"/>
            <person name="Fallon T.R."/>
            <person name="Sander Lower S.E."/>
            <person name="Weng J.-K."/>
        </authorList>
    </citation>
    <scope>NUCLEOTIDE SEQUENCE</scope>
    <source>
        <strain evidence="10">TRF0915ILg1</strain>
        <tissue evidence="10">Whole body</tissue>
    </source>
</reference>
<keyword evidence="4 8" id="KW-0479">Metal-binding</keyword>
<evidence type="ECO:0000256" key="5">
    <source>
        <dbReference type="ARBA" id="ARBA00023002"/>
    </source>
</evidence>
<evidence type="ECO:0000256" key="3">
    <source>
        <dbReference type="ARBA" id="ARBA00022617"/>
    </source>
</evidence>
<keyword evidence="5 9" id="KW-0560">Oxidoreductase</keyword>
<dbReference type="EMBL" id="VTPC01089961">
    <property type="protein sequence ID" value="KAF2885378.1"/>
    <property type="molecule type" value="Genomic_DNA"/>
</dbReference>
<dbReference type="PRINTS" id="PR00385">
    <property type="entry name" value="P450"/>
</dbReference>
<keyword evidence="6 8" id="KW-0408">Iron</keyword>